<protein>
    <submittedName>
        <fullName evidence="1">Uncharacterized protein</fullName>
    </submittedName>
</protein>
<evidence type="ECO:0000313" key="1">
    <source>
        <dbReference type="EMBL" id="CAF4761217.1"/>
    </source>
</evidence>
<comment type="caution">
    <text evidence="1">The sequence shown here is derived from an EMBL/GenBank/DDBJ whole genome shotgun (WGS) entry which is preliminary data.</text>
</comment>
<accession>A0A821M4J8</accession>
<dbReference type="EMBL" id="CAJOBS010001780">
    <property type="protein sequence ID" value="CAF4761217.1"/>
    <property type="molecule type" value="Genomic_DNA"/>
</dbReference>
<gene>
    <name evidence="1" type="ORF">TOA249_LOCUS21031</name>
</gene>
<reference evidence="1" key="1">
    <citation type="submission" date="2021-02" db="EMBL/GenBank/DDBJ databases">
        <authorList>
            <person name="Nowell W R."/>
        </authorList>
    </citation>
    <scope>NUCLEOTIDE SEQUENCE</scope>
</reference>
<dbReference type="AlphaFoldDB" id="A0A821M4J8"/>
<organism evidence="1 2">
    <name type="scientific">Rotaria socialis</name>
    <dbReference type="NCBI Taxonomy" id="392032"/>
    <lineage>
        <taxon>Eukaryota</taxon>
        <taxon>Metazoa</taxon>
        <taxon>Spiralia</taxon>
        <taxon>Gnathifera</taxon>
        <taxon>Rotifera</taxon>
        <taxon>Eurotatoria</taxon>
        <taxon>Bdelloidea</taxon>
        <taxon>Philodinida</taxon>
        <taxon>Philodinidae</taxon>
        <taxon>Rotaria</taxon>
    </lineage>
</organism>
<name>A0A821M4J8_9BILA</name>
<sequence>DQLRELPSLPSSNLFPAFPINIKYAISAGWCESNNSSAIEPSTTDNTNSIESKEFMKTLIDAFHNKEMTKGTTTQLIVESFRVRRAYL</sequence>
<proteinExistence type="predicted"/>
<feature type="non-terminal residue" evidence="1">
    <location>
        <position position="1"/>
    </location>
</feature>
<evidence type="ECO:0000313" key="2">
    <source>
        <dbReference type="Proteomes" id="UP000663838"/>
    </source>
</evidence>
<dbReference type="Proteomes" id="UP000663838">
    <property type="component" value="Unassembled WGS sequence"/>
</dbReference>